<dbReference type="EMBL" id="CP097505">
    <property type="protein sequence ID" value="URD92419.1"/>
    <property type="molecule type" value="Genomic_DNA"/>
</dbReference>
<dbReference type="AlphaFoldDB" id="A0A9E7F9W4"/>
<feature type="region of interest" description="Disordered" evidence="1">
    <location>
        <begin position="1"/>
        <end position="20"/>
    </location>
</feature>
<evidence type="ECO:0000313" key="3">
    <source>
        <dbReference type="Proteomes" id="UP001055439"/>
    </source>
</evidence>
<feature type="compositionally biased region" description="Polar residues" evidence="1">
    <location>
        <begin position="1"/>
        <end position="16"/>
    </location>
</feature>
<evidence type="ECO:0000256" key="1">
    <source>
        <dbReference type="SAM" id="MobiDB-lite"/>
    </source>
</evidence>
<keyword evidence="3" id="KW-1185">Reference proteome</keyword>
<reference evidence="2" key="1">
    <citation type="submission" date="2022-05" db="EMBL/GenBank/DDBJ databases">
        <title>The Musa troglodytarum L. genome provides insights into the mechanism of non-climacteric behaviour and enrichment of carotenoids.</title>
        <authorList>
            <person name="Wang J."/>
        </authorList>
    </citation>
    <scope>NUCLEOTIDE SEQUENCE</scope>
    <source>
        <tissue evidence="2">Leaf</tissue>
    </source>
</reference>
<evidence type="ECO:0000313" key="2">
    <source>
        <dbReference type="EMBL" id="URD92419.1"/>
    </source>
</evidence>
<gene>
    <name evidence="2" type="ORF">MUK42_33061</name>
</gene>
<feature type="region of interest" description="Disordered" evidence="1">
    <location>
        <begin position="50"/>
        <end position="69"/>
    </location>
</feature>
<dbReference type="Proteomes" id="UP001055439">
    <property type="component" value="Chromosome 3"/>
</dbReference>
<protein>
    <submittedName>
        <fullName evidence="2">Uncharacterized protein</fullName>
    </submittedName>
</protein>
<accession>A0A9E7F9W4</accession>
<proteinExistence type="predicted"/>
<name>A0A9E7F9W4_9LILI</name>
<sequence>MFNSVTRSVTEANSESFPAPRRVGIHRVATQLATIQSVFAAASWVESLDNRSPNLGERTGESFMGSLYG</sequence>
<organism evidence="2 3">
    <name type="scientific">Musa troglodytarum</name>
    <name type="common">fe'i banana</name>
    <dbReference type="NCBI Taxonomy" id="320322"/>
    <lineage>
        <taxon>Eukaryota</taxon>
        <taxon>Viridiplantae</taxon>
        <taxon>Streptophyta</taxon>
        <taxon>Embryophyta</taxon>
        <taxon>Tracheophyta</taxon>
        <taxon>Spermatophyta</taxon>
        <taxon>Magnoliopsida</taxon>
        <taxon>Liliopsida</taxon>
        <taxon>Zingiberales</taxon>
        <taxon>Musaceae</taxon>
        <taxon>Musa</taxon>
    </lineage>
</organism>